<dbReference type="PROSITE" id="PS51387">
    <property type="entry name" value="FAD_PCMH"/>
    <property type="match status" value="1"/>
</dbReference>
<dbReference type="AlphaFoldDB" id="A0A8H2WY21"/>
<dbReference type="InterPro" id="IPR016166">
    <property type="entry name" value="FAD-bd_PCMH"/>
</dbReference>
<feature type="signal peptide" evidence="5">
    <location>
        <begin position="1"/>
        <end position="23"/>
    </location>
</feature>
<dbReference type="Pfam" id="PF08031">
    <property type="entry name" value="BBE"/>
    <property type="match status" value="1"/>
</dbReference>
<dbReference type="PANTHER" id="PTHR42973">
    <property type="entry name" value="BINDING OXIDOREDUCTASE, PUTATIVE (AFU_ORTHOLOGUE AFUA_1G17690)-RELATED"/>
    <property type="match status" value="1"/>
</dbReference>
<gene>
    <name evidence="7" type="ORF">RDB_LOCUS13598</name>
</gene>
<comment type="similarity">
    <text evidence="1">Belongs to the oxygen-dependent FAD-linked oxidoreductase family.</text>
</comment>
<dbReference type="SUPFAM" id="SSF56176">
    <property type="entry name" value="FAD-binding/transporter-associated domain-like"/>
    <property type="match status" value="1"/>
</dbReference>
<feature type="domain" description="FAD-binding PCMH-type" evidence="6">
    <location>
        <begin position="61"/>
        <end position="232"/>
    </location>
</feature>
<evidence type="ECO:0000256" key="5">
    <source>
        <dbReference type="SAM" id="SignalP"/>
    </source>
</evidence>
<evidence type="ECO:0000256" key="4">
    <source>
        <dbReference type="ARBA" id="ARBA00023002"/>
    </source>
</evidence>
<accession>A0A8H2WY21</accession>
<dbReference type="InterPro" id="IPR016167">
    <property type="entry name" value="FAD-bd_PCMH_sub1"/>
</dbReference>
<dbReference type="InterPro" id="IPR016169">
    <property type="entry name" value="FAD-bd_PCMH_sub2"/>
</dbReference>
<dbReference type="Gene3D" id="3.40.462.20">
    <property type="match status" value="1"/>
</dbReference>
<dbReference type="Gene3D" id="3.30.465.10">
    <property type="match status" value="1"/>
</dbReference>
<dbReference type="PANTHER" id="PTHR42973:SF54">
    <property type="entry name" value="FAD-BINDING PCMH-TYPE DOMAIN-CONTAINING PROTEIN"/>
    <property type="match status" value="1"/>
</dbReference>
<dbReference type="GO" id="GO:0016491">
    <property type="term" value="F:oxidoreductase activity"/>
    <property type="evidence" value="ECO:0007669"/>
    <property type="project" value="UniProtKB-KW"/>
</dbReference>
<dbReference type="InterPro" id="IPR006094">
    <property type="entry name" value="Oxid_FAD_bind_N"/>
</dbReference>
<evidence type="ECO:0000256" key="3">
    <source>
        <dbReference type="ARBA" id="ARBA00022827"/>
    </source>
</evidence>
<dbReference type="InterPro" id="IPR036318">
    <property type="entry name" value="FAD-bd_PCMH-like_sf"/>
</dbReference>
<proteinExistence type="inferred from homology"/>
<sequence length="496" mass="53463">MVRGFTFTQRLSATVLLAVGVSGLSNICCDKLTKALSGDKVLSSYNPNYGAEKEKYWSLSCILTPTCIVIPESSSDVSTAIGVLVKNKCEFGIRGGGHATNPGWAGTDSGVLISLSKLNAVKVSEDKQSVVVGAGNRWGDVYAEAGKYGVTVTGGRVSPVGVSGFLLGGGLHFLMHKEGFAANSVLSYDIVLANGTVATITKESAGDLFKALKGGTGNFGIVTSFKLQTYPVDKAYAGNLQYAPEQYDKLYPIMEKYARDGIESDPKTHVIATFACAPSQGIDMASFYPFYSEPVTTPPPALKPFFDVPTTLNTVAVKTVKQAADELAVGSEARLSYDMRDFTIRANAGLFKQLFEIWHSTTIKLNSTSGWYSSIVYQAISNNMIRASDEKGGNVLGLKPADDPLILVSFSSGWASKDDDKKVLAELENLTKASMDIAKSQGLLERYIYLNYASSDQKPIEAYGPDQVDFLRKVKAKYDPNRVFEKLSRGGFKIPS</sequence>
<evidence type="ECO:0000313" key="7">
    <source>
        <dbReference type="EMBL" id="CAE6412818.1"/>
    </source>
</evidence>
<feature type="chain" id="PRO_5034239972" description="FAD-binding PCMH-type domain-containing protein" evidence="5">
    <location>
        <begin position="24"/>
        <end position="496"/>
    </location>
</feature>
<dbReference type="GO" id="GO:0071949">
    <property type="term" value="F:FAD binding"/>
    <property type="evidence" value="ECO:0007669"/>
    <property type="project" value="InterPro"/>
</dbReference>
<protein>
    <recommendedName>
        <fullName evidence="6">FAD-binding PCMH-type domain-containing protein</fullName>
    </recommendedName>
</protein>
<reference evidence="7" key="1">
    <citation type="submission" date="2021-01" db="EMBL/GenBank/DDBJ databases">
        <authorList>
            <person name="Kaushik A."/>
        </authorList>
    </citation>
    <scope>NUCLEOTIDE SEQUENCE</scope>
    <source>
        <strain evidence="7">AG4-R118</strain>
    </source>
</reference>
<keyword evidence="4" id="KW-0560">Oxidoreductase</keyword>
<organism evidence="7 8">
    <name type="scientific">Rhizoctonia solani</name>
    <dbReference type="NCBI Taxonomy" id="456999"/>
    <lineage>
        <taxon>Eukaryota</taxon>
        <taxon>Fungi</taxon>
        <taxon>Dikarya</taxon>
        <taxon>Basidiomycota</taxon>
        <taxon>Agaricomycotina</taxon>
        <taxon>Agaricomycetes</taxon>
        <taxon>Cantharellales</taxon>
        <taxon>Ceratobasidiaceae</taxon>
        <taxon>Rhizoctonia</taxon>
    </lineage>
</organism>
<name>A0A8H2WY21_9AGAM</name>
<evidence type="ECO:0000259" key="6">
    <source>
        <dbReference type="PROSITE" id="PS51387"/>
    </source>
</evidence>
<keyword evidence="3" id="KW-0274">FAD</keyword>
<evidence type="ECO:0000256" key="2">
    <source>
        <dbReference type="ARBA" id="ARBA00022630"/>
    </source>
</evidence>
<dbReference type="InterPro" id="IPR012951">
    <property type="entry name" value="BBE"/>
</dbReference>
<comment type="caution">
    <text evidence="7">The sequence shown here is derived from an EMBL/GenBank/DDBJ whole genome shotgun (WGS) entry which is preliminary data.</text>
</comment>
<dbReference type="InterPro" id="IPR050416">
    <property type="entry name" value="FAD-linked_Oxidoreductase"/>
</dbReference>
<dbReference type="Gene3D" id="3.30.43.10">
    <property type="entry name" value="Uridine Diphospho-n-acetylenolpyruvylglucosamine Reductase, domain 2"/>
    <property type="match status" value="1"/>
</dbReference>
<evidence type="ECO:0000313" key="8">
    <source>
        <dbReference type="Proteomes" id="UP000663888"/>
    </source>
</evidence>
<evidence type="ECO:0000256" key="1">
    <source>
        <dbReference type="ARBA" id="ARBA00005466"/>
    </source>
</evidence>
<keyword evidence="5" id="KW-0732">Signal</keyword>
<dbReference type="EMBL" id="CAJMWX010000316">
    <property type="protein sequence ID" value="CAE6412818.1"/>
    <property type="molecule type" value="Genomic_DNA"/>
</dbReference>
<keyword evidence="2" id="KW-0285">Flavoprotein</keyword>
<dbReference type="Proteomes" id="UP000663888">
    <property type="component" value="Unassembled WGS sequence"/>
</dbReference>
<dbReference type="Pfam" id="PF01565">
    <property type="entry name" value="FAD_binding_4"/>
    <property type="match status" value="1"/>
</dbReference>